<dbReference type="AlphaFoldDB" id="A0A9D4CKB1"/>
<proteinExistence type="predicted"/>
<organism evidence="1 2">
    <name type="scientific">Dreissena polymorpha</name>
    <name type="common">Zebra mussel</name>
    <name type="synonym">Mytilus polymorpha</name>
    <dbReference type="NCBI Taxonomy" id="45954"/>
    <lineage>
        <taxon>Eukaryota</taxon>
        <taxon>Metazoa</taxon>
        <taxon>Spiralia</taxon>
        <taxon>Lophotrochozoa</taxon>
        <taxon>Mollusca</taxon>
        <taxon>Bivalvia</taxon>
        <taxon>Autobranchia</taxon>
        <taxon>Heteroconchia</taxon>
        <taxon>Euheterodonta</taxon>
        <taxon>Imparidentia</taxon>
        <taxon>Neoheterodontei</taxon>
        <taxon>Myida</taxon>
        <taxon>Dreissenoidea</taxon>
        <taxon>Dreissenidae</taxon>
        <taxon>Dreissena</taxon>
    </lineage>
</organism>
<reference evidence="1" key="2">
    <citation type="submission" date="2020-11" db="EMBL/GenBank/DDBJ databases">
        <authorList>
            <person name="McCartney M.A."/>
            <person name="Auch B."/>
            <person name="Kono T."/>
            <person name="Mallez S."/>
            <person name="Becker A."/>
            <person name="Gohl D.M."/>
            <person name="Silverstein K.A.T."/>
            <person name="Koren S."/>
            <person name="Bechman K.B."/>
            <person name="Herman A."/>
            <person name="Abrahante J.E."/>
            <person name="Garbe J."/>
        </authorList>
    </citation>
    <scope>NUCLEOTIDE SEQUENCE</scope>
    <source>
        <strain evidence="1">Duluth1</strain>
        <tissue evidence="1">Whole animal</tissue>
    </source>
</reference>
<gene>
    <name evidence="1" type="ORF">DPMN_051723</name>
</gene>
<comment type="caution">
    <text evidence="1">The sequence shown here is derived from an EMBL/GenBank/DDBJ whole genome shotgun (WGS) entry which is preliminary data.</text>
</comment>
<keyword evidence="2" id="KW-1185">Reference proteome</keyword>
<evidence type="ECO:0000313" key="2">
    <source>
        <dbReference type="Proteomes" id="UP000828390"/>
    </source>
</evidence>
<evidence type="ECO:0000313" key="1">
    <source>
        <dbReference type="EMBL" id="KAH3725870.1"/>
    </source>
</evidence>
<reference evidence="1" key="1">
    <citation type="journal article" date="2019" name="bioRxiv">
        <title>The Genome of the Zebra Mussel, Dreissena polymorpha: A Resource for Invasive Species Research.</title>
        <authorList>
            <person name="McCartney M.A."/>
            <person name="Auch B."/>
            <person name="Kono T."/>
            <person name="Mallez S."/>
            <person name="Zhang Y."/>
            <person name="Obille A."/>
            <person name="Becker A."/>
            <person name="Abrahante J.E."/>
            <person name="Garbe J."/>
            <person name="Badalamenti J.P."/>
            <person name="Herman A."/>
            <person name="Mangelson H."/>
            <person name="Liachko I."/>
            <person name="Sullivan S."/>
            <person name="Sone E.D."/>
            <person name="Koren S."/>
            <person name="Silverstein K.A.T."/>
            <person name="Beckman K.B."/>
            <person name="Gohl D.M."/>
        </authorList>
    </citation>
    <scope>NUCLEOTIDE SEQUENCE</scope>
    <source>
        <strain evidence="1">Duluth1</strain>
        <tissue evidence="1">Whole animal</tissue>
    </source>
</reference>
<protein>
    <submittedName>
        <fullName evidence="1">Uncharacterized protein</fullName>
    </submittedName>
</protein>
<sequence>MLCSLCIRHGKRPARTKEGSVTWVDVPCTWVVRKAVKRHAEAACHMEAVQWEAARAAPQNVEDGLATMGTLQKRALVCAFRNIYWQMKEEIPHTAKFSHLQELMKLQGVSILNNLNHGENNKATSQRFIQ</sequence>
<dbReference type="Proteomes" id="UP000828390">
    <property type="component" value="Unassembled WGS sequence"/>
</dbReference>
<accession>A0A9D4CKB1</accession>
<dbReference type="EMBL" id="JAIWYP010000012">
    <property type="protein sequence ID" value="KAH3725870.1"/>
    <property type="molecule type" value="Genomic_DNA"/>
</dbReference>
<name>A0A9D4CKB1_DREPO</name>